<evidence type="ECO:0000256" key="5">
    <source>
        <dbReference type="ARBA" id="ARBA00022692"/>
    </source>
</evidence>
<name>A0ABV8FNW0_9ACTN</name>
<sequence length="239" mass="24137">MPDPSFLLIAGTAVVLGAILQTGVGLGLGLVAAPVVVVVAPSLMPGALLIATAVLPMFTLTTEWRHIDWRGLAWGLPARIPGSVAGAWVVATADRAALGVVVGTMVLAAVGLSLWSGRVRITPATLMAAGAVSGLTSTATSIGGPPVALLYQHEPAQRVRGTLAGFFLFGVAISLGVLAAAGQLHAREVHAGLWLVPFVIAGFLAGRRLTRVVDAGRMRAALLAVVAVSGAALVAQSVL</sequence>
<dbReference type="Pfam" id="PF01925">
    <property type="entry name" value="TauE"/>
    <property type="match status" value="1"/>
</dbReference>
<evidence type="ECO:0000313" key="10">
    <source>
        <dbReference type="Proteomes" id="UP001595847"/>
    </source>
</evidence>
<keyword evidence="4 8" id="KW-1003">Cell membrane</keyword>
<feature type="transmembrane region" description="Helical" evidence="8">
    <location>
        <begin position="163"/>
        <end position="183"/>
    </location>
</feature>
<gene>
    <name evidence="9" type="ORF">ACFOVU_17795</name>
</gene>
<evidence type="ECO:0000256" key="6">
    <source>
        <dbReference type="ARBA" id="ARBA00022989"/>
    </source>
</evidence>
<proteinExistence type="inferred from homology"/>
<evidence type="ECO:0000256" key="3">
    <source>
        <dbReference type="ARBA" id="ARBA00022448"/>
    </source>
</evidence>
<dbReference type="RefSeq" id="WP_378535059.1">
    <property type="nucleotide sequence ID" value="NZ_JBHSBH010000011.1"/>
</dbReference>
<dbReference type="InterPro" id="IPR052017">
    <property type="entry name" value="TSUP"/>
</dbReference>
<keyword evidence="7 8" id="KW-0472">Membrane</keyword>
<accession>A0ABV8FNW0</accession>
<evidence type="ECO:0000313" key="9">
    <source>
        <dbReference type="EMBL" id="MFC3997792.1"/>
    </source>
</evidence>
<feature type="transmembrane region" description="Helical" evidence="8">
    <location>
        <begin position="97"/>
        <end position="115"/>
    </location>
</feature>
<feature type="transmembrane region" description="Helical" evidence="8">
    <location>
        <begin position="71"/>
        <end position="90"/>
    </location>
</feature>
<protein>
    <recommendedName>
        <fullName evidence="8">Probable membrane transporter protein</fullName>
    </recommendedName>
</protein>
<evidence type="ECO:0000256" key="8">
    <source>
        <dbReference type="RuleBase" id="RU363041"/>
    </source>
</evidence>
<comment type="subcellular location">
    <subcellularLocation>
        <location evidence="1 8">Cell membrane</location>
        <topology evidence="1 8">Multi-pass membrane protein</topology>
    </subcellularLocation>
</comment>
<organism evidence="9 10">
    <name type="scientific">Nocardiopsis sediminis</name>
    <dbReference type="NCBI Taxonomy" id="1778267"/>
    <lineage>
        <taxon>Bacteria</taxon>
        <taxon>Bacillati</taxon>
        <taxon>Actinomycetota</taxon>
        <taxon>Actinomycetes</taxon>
        <taxon>Streptosporangiales</taxon>
        <taxon>Nocardiopsidaceae</taxon>
        <taxon>Nocardiopsis</taxon>
    </lineage>
</organism>
<keyword evidence="10" id="KW-1185">Reference proteome</keyword>
<evidence type="ECO:0000256" key="4">
    <source>
        <dbReference type="ARBA" id="ARBA00022475"/>
    </source>
</evidence>
<evidence type="ECO:0000256" key="7">
    <source>
        <dbReference type="ARBA" id="ARBA00023136"/>
    </source>
</evidence>
<dbReference type="Proteomes" id="UP001595847">
    <property type="component" value="Unassembled WGS sequence"/>
</dbReference>
<comment type="caution">
    <text evidence="9">The sequence shown here is derived from an EMBL/GenBank/DDBJ whole genome shotgun (WGS) entry which is preliminary data.</text>
</comment>
<evidence type="ECO:0000256" key="2">
    <source>
        <dbReference type="ARBA" id="ARBA00009142"/>
    </source>
</evidence>
<dbReference type="PANTHER" id="PTHR30269">
    <property type="entry name" value="TRANSMEMBRANE PROTEIN YFCA"/>
    <property type="match status" value="1"/>
</dbReference>
<feature type="transmembrane region" description="Helical" evidence="8">
    <location>
        <begin position="35"/>
        <end position="59"/>
    </location>
</feature>
<dbReference type="EMBL" id="JBHSBH010000011">
    <property type="protein sequence ID" value="MFC3997792.1"/>
    <property type="molecule type" value="Genomic_DNA"/>
</dbReference>
<keyword evidence="3" id="KW-0813">Transport</keyword>
<feature type="transmembrane region" description="Helical" evidence="8">
    <location>
        <begin position="189"/>
        <end position="206"/>
    </location>
</feature>
<dbReference type="PANTHER" id="PTHR30269:SF37">
    <property type="entry name" value="MEMBRANE TRANSPORTER PROTEIN"/>
    <property type="match status" value="1"/>
</dbReference>
<feature type="transmembrane region" description="Helical" evidence="8">
    <location>
        <begin position="127"/>
        <end position="151"/>
    </location>
</feature>
<keyword evidence="6 8" id="KW-1133">Transmembrane helix</keyword>
<comment type="similarity">
    <text evidence="2 8">Belongs to the 4-toluene sulfonate uptake permease (TSUP) (TC 2.A.102) family.</text>
</comment>
<dbReference type="InterPro" id="IPR002781">
    <property type="entry name" value="TM_pro_TauE-like"/>
</dbReference>
<feature type="transmembrane region" description="Helical" evidence="8">
    <location>
        <begin position="218"/>
        <end position="238"/>
    </location>
</feature>
<reference evidence="10" key="1">
    <citation type="journal article" date="2019" name="Int. J. Syst. Evol. Microbiol.">
        <title>The Global Catalogue of Microorganisms (GCM) 10K type strain sequencing project: providing services to taxonomists for standard genome sequencing and annotation.</title>
        <authorList>
            <consortium name="The Broad Institute Genomics Platform"/>
            <consortium name="The Broad Institute Genome Sequencing Center for Infectious Disease"/>
            <person name="Wu L."/>
            <person name="Ma J."/>
        </authorList>
    </citation>
    <scope>NUCLEOTIDE SEQUENCE [LARGE SCALE GENOMIC DNA]</scope>
    <source>
        <strain evidence="10">TBRC 1826</strain>
    </source>
</reference>
<evidence type="ECO:0000256" key="1">
    <source>
        <dbReference type="ARBA" id="ARBA00004651"/>
    </source>
</evidence>
<keyword evidence="5 8" id="KW-0812">Transmembrane</keyword>
<feature type="transmembrane region" description="Helical" evidence="8">
    <location>
        <begin position="6"/>
        <end position="28"/>
    </location>
</feature>